<dbReference type="Gene3D" id="1.10.418.10">
    <property type="entry name" value="Calponin-like domain"/>
    <property type="match status" value="1"/>
</dbReference>
<evidence type="ECO:0000256" key="1">
    <source>
        <dbReference type="ARBA" id="ARBA00010994"/>
    </source>
</evidence>
<evidence type="ECO:0000256" key="3">
    <source>
        <dbReference type="SAM" id="MobiDB-lite"/>
    </source>
</evidence>
<organism evidence="5">
    <name type="scientific">Aphanomyces astaci</name>
    <name type="common">Crayfish plague agent</name>
    <dbReference type="NCBI Taxonomy" id="112090"/>
    <lineage>
        <taxon>Eukaryota</taxon>
        <taxon>Sar</taxon>
        <taxon>Stramenopiles</taxon>
        <taxon>Oomycota</taxon>
        <taxon>Saprolegniomycetes</taxon>
        <taxon>Saprolegniales</taxon>
        <taxon>Verrucalvaceae</taxon>
        <taxon>Aphanomyces</taxon>
    </lineage>
</organism>
<dbReference type="InterPro" id="IPR011992">
    <property type="entry name" value="EF-hand-dom_pair"/>
</dbReference>
<sequence length="1030" mass="117613">MEPSYCDPTSLPQVFRPMKSPVDTALRATTADSHFRPKPTADHRGSGHRPPGLTRGRQSRVEPPTSRGARQPVTPRKPPPHHHPHAPVQPKDEVGIMYPFANVADDDGSMQRIMWNKWHDQYATDAVDDNFTSFALYGEVKLQEAQTMSSWLEQPNQFLTAVACTLVHKFADRLGTSGGLLRRLLQALMAAVYVCRPAADERDGRDDDTLFDHKVPHFLESKRLRRTCLELLDENTRKLTDSSVHQVGVEKMQRVIDGTTKTWKRKVQRLLFYNWAYMVQRRRRIRTFMDRTFRYEAKAMVKKTFRVWRVEALRRAYYRESANYQAMLSVTAESLGRKDIQLGDAATRMKELQVQVDQLTSINSQLVARIHELEAANRSIRAGNADGGGAVPVRALFEPIDTIAAPTSPDAEDDAKLNRLLLESLFAMARMVESSVIQSSSDVMDSLRHQTDGQELRELSELMFKQSTLYGKQQPQQHTHHDHHTIQNLLTKPIDVVLLNWMRLQLDRSTATTRPQDKVVRNFSEDLADGHRFALLLHHLYPKAYDATVVGEIDVDTRLQHIERFNRECPLEHAMDATLPVVVTAESIAGHKSPENVVFVAMLFGMHQAHFAPLNMDKARNAFLHIVTCWKKVRTIMLEVRRATDDTPDKGLVLSLVKEIKSCESYHKQMQGELTSLACTSNEASTVLTKLTHKILCFTWRLLSEKLQGVQEDVVDERRAQTMLKFTVVPPVLVRDIILSSPDSRRTSLTETEVLTRVAGIQKVLQQWFKELCAIFRHYSSGALRGRATTMSSGEWAKFIKDCAIVDKKVTQAVAEGVYYQCVNSDRTTVQTTTAAKEMSPAMFVSALVVLADKKFPQVMFEERIRELIEKCVIPHACRSQPEVFRMLLQTADVRGVYQKFKQPLQRTFKYYSSVKTDEALKSSKPRSTIGLVEFIMMVKDCKLIGSYVTENTVKQIFALVQRHYEDEDDEWDDMTANEELQVDYIEFEEALGALAEYVIANPYIPYFKRLEQFIGDMILPRARQKKPKG</sequence>
<dbReference type="STRING" id="112090.W4GIL4"/>
<dbReference type="GO" id="GO:0015631">
    <property type="term" value="F:tubulin binding"/>
    <property type="evidence" value="ECO:0007669"/>
    <property type="project" value="InterPro"/>
</dbReference>
<dbReference type="PANTHER" id="PTHR12932:SF9">
    <property type="entry name" value="TUBULIN POLYMERIZATION-PROMOTING PROTEIN HOMOLOG"/>
    <property type="match status" value="1"/>
</dbReference>
<dbReference type="InterPro" id="IPR036872">
    <property type="entry name" value="CH_dom_sf"/>
</dbReference>
<gene>
    <name evidence="5" type="ORF">H257_07864</name>
</gene>
<keyword evidence="2" id="KW-0175">Coiled coil</keyword>
<dbReference type="Gene3D" id="1.10.238.10">
    <property type="entry name" value="EF-hand"/>
    <property type="match status" value="2"/>
</dbReference>
<dbReference type="GO" id="GO:0046785">
    <property type="term" value="P:microtubule polymerization"/>
    <property type="evidence" value="ECO:0007669"/>
    <property type="project" value="InterPro"/>
</dbReference>
<feature type="compositionally biased region" description="Basic and acidic residues" evidence="3">
    <location>
        <begin position="33"/>
        <end position="45"/>
    </location>
</feature>
<dbReference type="VEuPathDB" id="FungiDB:H257_07864"/>
<feature type="region of interest" description="Disordered" evidence="3">
    <location>
        <begin position="1"/>
        <end position="92"/>
    </location>
</feature>
<dbReference type="InterPro" id="IPR001715">
    <property type="entry name" value="CH_dom"/>
</dbReference>
<protein>
    <recommendedName>
        <fullName evidence="4">Calponin-homology (CH) domain-containing protein</fullName>
    </recommendedName>
</protein>
<proteinExistence type="inferred from homology"/>
<dbReference type="InterPro" id="IPR008907">
    <property type="entry name" value="TPP/p25"/>
</dbReference>
<accession>W4GIL4</accession>
<dbReference type="AlphaFoldDB" id="W4GIL4"/>
<evidence type="ECO:0000259" key="4">
    <source>
        <dbReference type="PROSITE" id="PS50021"/>
    </source>
</evidence>
<feature type="domain" description="Calponin-homology (CH)" evidence="4">
    <location>
        <begin position="492"/>
        <end position="608"/>
    </location>
</feature>
<dbReference type="PROSITE" id="PS50021">
    <property type="entry name" value="CH"/>
    <property type="match status" value="1"/>
</dbReference>
<dbReference type="RefSeq" id="XP_009831850.1">
    <property type="nucleotide sequence ID" value="XM_009833548.1"/>
</dbReference>
<dbReference type="GO" id="GO:0005874">
    <property type="term" value="C:microtubule"/>
    <property type="evidence" value="ECO:0007669"/>
    <property type="project" value="TreeGrafter"/>
</dbReference>
<dbReference type="PANTHER" id="PTHR12932">
    <property type="entry name" value="P25 ALPHA-RELATED"/>
    <property type="match status" value="1"/>
</dbReference>
<dbReference type="GeneID" id="20809860"/>
<dbReference type="EMBL" id="KI913129">
    <property type="protein sequence ID" value="ETV79131.1"/>
    <property type="molecule type" value="Genomic_DNA"/>
</dbReference>
<feature type="coiled-coil region" evidence="2">
    <location>
        <begin position="349"/>
        <end position="376"/>
    </location>
</feature>
<dbReference type="GO" id="GO:0001578">
    <property type="term" value="P:microtubule bundle formation"/>
    <property type="evidence" value="ECO:0007669"/>
    <property type="project" value="TreeGrafter"/>
</dbReference>
<dbReference type="SUPFAM" id="SSF47576">
    <property type="entry name" value="Calponin-homology domain, CH-domain"/>
    <property type="match status" value="1"/>
</dbReference>
<comment type="similarity">
    <text evidence="1">Belongs to the TPPP family.</text>
</comment>
<dbReference type="OrthoDB" id="193095at2759"/>
<dbReference type="Pfam" id="PF00307">
    <property type="entry name" value="CH"/>
    <property type="match status" value="1"/>
</dbReference>
<evidence type="ECO:0000256" key="2">
    <source>
        <dbReference type="SAM" id="Coils"/>
    </source>
</evidence>
<evidence type="ECO:0000313" key="5">
    <source>
        <dbReference type="EMBL" id="ETV79131.1"/>
    </source>
</evidence>
<name>W4GIL4_APHAT</name>
<reference evidence="5" key="1">
    <citation type="submission" date="2013-12" db="EMBL/GenBank/DDBJ databases">
        <title>The Genome Sequence of Aphanomyces astaci APO3.</title>
        <authorList>
            <consortium name="The Broad Institute Genomics Platform"/>
            <person name="Russ C."/>
            <person name="Tyler B."/>
            <person name="van West P."/>
            <person name="Dieguez-Uribeondo J."/>
            <person name="Young S.K."/>
            <person name="Zeng Q."/>
            <person name="Gargeya S."/>
            <person name="Fitzgerald M."/>
            <person name="Abouelleil A."/>
            <person name="Alvarado L."/>
            <person name="Chapman S.B."/>
            <person name="Gainer-Dewar J."/>
            <person name="Goldberg J."/>
            <person name="Griggs A."/>
            <person name="Gujja S."/>
            <person name="Hansen M."/>
            <person name="Howarth C."/>
            <person name="Imamovic A."/>
            <person name="Ireland A."/>
            <person name="Larimer J."/>
            <person name="McCowan C."/>
            <person name="Murphy C."/>
            <person name="Pearson M."/>
            <person name="Poon T.W."/>
            <person name="Priest M."/>
            <person name="Roberts A."/>
            <person name="Saif S."/>
            <person name="Shea T."/>
            <person name="Sykes S."/>
            <person name="Wortman J."/>
            <person name="Nusbaum C."/>
            <person name="Birren B."/>
        </authorList>
    </citation>
    <scope>NUCLEOTIDE SEQUENCE [LARGE SCALE GENOMIC DNA]</scope>
    <source>
        <strain evidence="5">APO3</strain>
    </source>
</reference>
<dbReference type="GO" id="GO:0032273">
    <property type="term" value="P:positive regulation of protein polymerization"/>
    <property type="evidence" value="ECO:0007669"/>
    <property type="project" value="TreeGrafter"/>
</dbReference>
<dbReference type="SUPFAM" id="SSF47473">
    <property type="entry name" value="EF-hand"/>
    <property type="match status" value="1"/>
</dbReference>
<dbReference type="Pfam" id="PF05517">
    <property type="entry name" value="p25-alpha"/>
    <property type="match status" value="1"/>
</dbReference>